<evidence type="ECO:0000313" key="6">
    <source>
        <dbReference type="Proteomes" id="UP000319578"/>
    </source>
</evidence>
<dbReference type="InterPro" id="IPR002840">
    <property type="entry name" value="PMDh-S-like_dom"/>
</dbReference>
<keyword evidence="1" id="KW-0456">Lyase</keyword>
<dbReference type="PATRIC" id="fig|54915.3.peg.2082"/>
<keyword evidence="6" id="KW-1185">Reference proteome</keyword>
<evidence type="ECO:0000313" key="5">
    <source>
        <dbReference type="Proteomes" id="UP000036834"/>
    </source>
</evidence>
<dbReference type="EMBL" id="BJON01000032">
    <property type="protein sequence ID" value="GED72620.1"/>
    <property type="molecule type" value="Genomic_DNA"/>
</dbReference>
<accession>A0A0K9YNW9</accession>
<reference evidence="5" key="1">
    <citation type="submission" date="2015-07" db="EMBL/GenBank/DDBJ databases">
        <title>Genome sequencing project for genomic taxonomy and phylogenomics of Bacillus-like bacteria.</title>
        <authorList>
            <person name="Liu B."/>
            <person name="Wang J."/>
            <person name="Zhu Y."/>
            <person name="Liu G."/>
            <person name="Chen Q."/>
            <person name="Chen Z."/>
            <person name="Lan J."/>
            <person name="Che J."/>
            <person name="Ge C."/>
            <person name="Shi H."/>
            <person name="Pan Z."/>
            <person name="Liu X."/>
        </authorList>
    </citation>
    <scope>NUCLEOTIDE SEQUENCE [LARGE SCALE GENOMIC DNA]</scope>
    <source>
        <strain evidence="5">DSM 9887</strain>
    </source>
</reference>
<organism evidence="4 5">
    <name type="scientific">Brevibacillus reuszeri</name>
    <dbReference type="NCBI Taxonomy" id="54915"/>
    <lineage>
        <taxon>Bacteria</taxon>
        <taxon>Bacillati</taxon>
        <taxon>Bacillota</taxon>
        <taxon>Bacilli</taxon>
        <taxon>Bacillales</taxon>
        <taxon>Paenibacillaceae</taxon>
        <taxon>Brevibacillus</taxon>
    </lineage>
</organism>
<dbReference type="Proteomes" id="UP000036834">
    <property type="component" value="Unassembled WGS sequence"/>
</dbReference>
<feature type="domain" description="Phosphomevalonate dehydratase small subunit-like" evidence="2">
    <location>
        <begin position="27"/>
        <end position="102"/>
    </location>
</feature>
<dbReference type="CDD" id="cd01356">
    <property type="entry name" value="AcnX_swivel"/>
    <property type="match status" value="1"/>
</dbReference>
<reference evidence="3 6" key="3">
    <citation type="submission" date="2019-06" db="EMBL/GenBank/DDBJ databases">
        <title>Whole genome shotgun sequence of Brevibacillus reuszeri NBRC 15719.</title>
        <authorList>
            <person name="Hosoyama A."/>
            <person name="Uohara A."/>
            <person name="Ohji S."/>
            <person name="Ichikawa N."/>
        </authorList>
    </citation>
    <scope>NUCLEOTIDE SEQUENCE [LARGE SCALE GENOMIC DNA]</scope>
    <source>
        <strain evidence="3 6">NBRC 15719</strain>
    </source>
</reference>
<dbReference type="PANTHER" id="PTHR36577">
    <property type="entry name" value="DUF521 DOMAIN PROTEIN (AFU_ORTHOLOGUE AFUA_6G00490)"/>
    <property type="match status" value="1"/>
</dbReference>
<dbReference type="Gene3D" id="3.50.30.10">
    <property type="entry name" value="Phosphohistidine domain"/>
    <property type="match status" value="1"/>
</dbReference>
<proteinExistence type="predicted"/>
<gene>
    <name evidence="4" type="ORF">ADS79_15410</name>
    <name evidence="3" type="ORF">BRE01_63220</name>
</gene>
<reference evidence="4" key="2">
    <citation type="submission" date="2015-07" db="EMBL/GenBank/DDBJ databases">
        <title>MeaNS - Measles Nucleotide Surveillance Program.</title>
        <authorList>
            <person name="Tran T."/>
            <person name="Druce J."/>
        </authorList>
    </citation>
    <scope>NUCLEOTIDE SEQUENCE</scope>
    <source>
        <strain evidence="4">DSM 9887</strain>
    </source>
</reference>
<evidence type="ECO:0000313" key="3">
    <source>
        <dbReference type="EMBL" id="GED72620.1"/>
    </source>
</evidence>
<dbReference type="EMBL" id="LGIQ01000009">
    <property type="protein sequence ID" value="KNB70342.1"/>
    <property type="molecule type" value="Genomic_DNA"/>
</dbReference>
<dbReference type="AlphaFoldDB" id="A0A0K9YNW9"/>
<evidence type="ECO:0000313" key="4">
    <source>
        <dbReference type="EMBL" id="KNB70342.1"/>
    </source>
</evidence>
<dbReference type="OrthoDB" id="9815264at2"/>
<protein>
    <recommendedName>
        <fullName evidence="2">Phosphomevalonate dehydratase small subunit-like domain-containing protein</fullName>
    </recommendedName>
</protein>
<dbReference type="Proteomes" id="UP000319578">
    <property type="component" value="Unassembled WGS sequence"/>
</dbReference>
<dbReference type="STRING" id="54915.ADS79_15410"/>
<dbReference type="GO" id="GO:0016829">
    <property type="term" value="F:lyase activity"/>
    <property type="evidence" value="ECO:0007669"/>
    <property type="project" value="UniProtKB-KW"/>
</dbReference>
<dbReference type="Pfam" id="PF01989">
    <property type="entry name" value="AcnX_swivel_put"/>
    <property type="match status" value="1"/>
</dbReference>
<evidence type="ECO:0000256" key="1">
    <source>
        <dbReference type="ARBA" id="ARBA00023239"/>
    </source>
</evidence>
<dbReference type="SUPFAM" id="SSF52016">
    <property type="entry name" value="LeuD/IlvD-like"/>
    <property type="match status" value="1"/>
</dbReference>
<dbReference type="PANTHER" id="PTHR36577:SF3">
    <property type="entry name" value="DUF521 DOMAIN PROTEIN (AFU_ORTHOLOGUE AFUA_6G00490)"/>
    <property type="match status" value="1"/>
</dbReference>
<name>A0A0K9YNW9_9BACL</name>
<evidence type="ECO:0000259" key="2">
    <source>
        <dbReference type="Pfam" id="PF01989"/>
    </source>
</evidence>
<dbReference type="RefSeq" id="WP_049739315.1">
    <property type="nucleotide sequence ID" value="NZ_BJON01000032.1"/>
</dbReference>
<comment type="caution">
    <text evidence="4">The sequence shown here is derived from an EMBL/GenBank/DDBJ whole genome shotgun (WGS) entry which is preliminary data.</text>
</comment>
<sequence length="140" mass="14605">MAMIETKGRILTKGKAEGTIIGTNVPLSFWGGFNPATGVVVDRHHPLCGVSLANHILVLPKGRGSCSGSGVLLDAIVSGHAPSAILLAETDEIVALGGIVAEEIFSMQLPIIVLDEAPFEQALLASTACIEEDGIVMLRY</sequence>